<dbReference type="RefSeq" id="WP_249309043.1">
    <property type="nucleotide sequence ID" value="NZ_JACRSZ010000012.1"/>
</dbReference>
<gene>
    <name evidence="7" type="ORF">H8716_11740</name>
</gene>
<evidence type="ECO:0000256" key="5">
    <source>
        <dbReference type="ARBA" id="ARBA00044503"/>
    </source>
</evidence>
<protein>
    <recommendedName>
        <fullName evidence="6">Ribosomal processing cysteine protease Prp</fullName>
    </recommendedName>
</protein>
<keyword evidence="8" id="KW-1185">Reference proteome</keyword>
<evidence type="ECO:0000256" key="2">
    <source>
        <dbReference type="ARBA" id="ARBA00022670"/>
    </source>
</evidence>
<dbReference type="GO" id="GO:0008233">
    <property type="term" value="F:peptidase activity"/>
    <property type="evidence" value="ECO:0007669"/>
    <property type="project" value="UniProtKB-KW"/>
</dbReference>
<accession>A0ABR7NDI6</accession>
<dbReference type="InterPro" id="IPR007422">
    <property type="entry name" value="Peptidase_Prp"/>
</dbReference>
<keyword evidence="4" id="KW-0788">Thiol protease</keyword>
<dbReference type="CDD" id="cd16332">
    <property type="entry name" value="Prp-like"/>
    <property type="match status" value="1"/>
</dbReference>
<proteinExistence type="inferred from homology"/>
<evidence type="ECO:0000256" key="3">
    <source>
        <dbReference type="ARBA" id="ARBA00022801"/>
    </source>
</evidence>
<dbReference type="PANTHER" id="PTHR39178">
    <property type="entry name" value="HYPOTHETICAL RIBOSOME-ASSOCIATED PROTEIN"/>
    <property type="match status" value="1"/>
</dbReference>
<reference evidence="7 8" key="1">
    <citation type="submission" date="2020-08" db="EMBL/GenBank/DDBJ databases">
        <title>Genome public.</title>
        <authorList>
            <person name="Liu C."/>
            <person name="Sun Q."/>
        </authorList>
    </citation>
    <scope>NUCLEOTIDE SEQUENCE [LARGE SCALE GENOMIC DNA]</scope>
    <source>
        <strain evidence="7 8">NSJ-46</strain>
    </source>
</reference>
<name>A0ABR7NDI6_9FIRM</name>
<comment type="similarity">
    <text evidence="5">Belongs to the Prp family.</text>
</comment>
<keyword evidence="3" id="KW-0378">Hydrolase</keyword>
<organism evidence="7 8">
    <name type="scientific">Jingyaoa shaoxingensis</name>
    <dbReference type="NCBI Taxonomy" id="2763671"/>
    <lineage>
        <taxon>Bacteria</taxon>
        <taxon>Bacillati</taxon>
        <taxon>Bacillota</taxon>
        <taxon>Clostridia</taxon>
        <taxon>Lachnospirales</taxon>
        <taxon>Lachnospiraceae</taxon>
        <taxon>Jingyaoa</taxon>
    </lineage>
</organism>
<dbReference type="Gene3D" id="3.30.70.1490">
    <property type="entry name" value="Cysteine protease Prp"/>
    <property type="match status" value="1"/>
</dbReference>
<evidence type="ECO:0000313" key="8">
    <source>
        <dbReference type="Proteomes" id="UP000657421"/>
    </source>
</evidence>
<dbReference type="EMBL" id="JACRSZ010000012">
    <property type="protein sequence ID" value="MBC8573748.1"/>
    <property type="molecule type" value="Genomic_DNA"/>
</dbReference>
<dbReference type="SUPFAM" id="SSF118010">
    <property type="entry name" value="TM1457-like"/>
    <property type="match status" value="1"/>
</dbReference>
<dbReference type="Proteomes" id="UP000657421">
    <property type="component" value="Unassembled WGS sequence"/>
</dbReference>
<keyword evidence="1" id="KW-0690">Ribosome biogenesis</keyword>
<sequence>MIKITVYSRQDQYTGFRSEGHAGYAEEGYDIICAAVSVLSVNLVNSIEEFTEDGMDVTSGDGLIELRLDGELSQEGQLLMRSYILGVQSVQKTYGNEYIELVFKEV</sequence>
<evidence type="ECO:0000313" key="7">
    <source>
        <dbReference type="EMBL" id="MBC8573748.1"/>
    </source>
</evidence>
<dbReference type="Pfam" id="PF04327">
    <property type="entry name" value="Peptidase_Prp"/>
    <property type="match status" value="1"/>
</dbReference>
<dbReference type="PANTHER" id="PTHR39178:SF1">
    <property type="entry name" value="RIBOSOMAL-PROCESSING CYSTEINE PROTEASE PRP"/>
    <property type="match status" value="1"/>
</dbReference>
<evidence type="ECO:0000256" key="6">
    <source>
        <dbReference type="ARBA" id="ARBA00044538"/>
    </source>
</evidence>
<evidence type="ECO:0000256" key="1">
    <source>
        <dbReference type="ARBA" id="ARBA00022517"/>
    </source>
</evidence>
<comment type="caution">
    <text evidence="7">The sequence shown here is derived from an EMBL/GenBank/DDBJ whole genome shotgun (WGS) entry which is preliminary data.</text>
</comment>
<keyword evidence="2 7" id="KW-0645">Protease</keyword>
<dbReference type="InterPro" id="IPR036764">
    <property type="entry name" value="Peptidase_Prp_sf"/>
</dbReference>
<dbReference type="GO" id="GO:0006508">
    <property type="term" value="P:proteolysis"/>
    <property type="evidence" value="ECO:0007669"/>
    <property type="project" value="UniProtKB-KW"/>
</dbReference>
<evidence type="ECO:0000256" key="4">
    <source>
        <dbReference type="ARBA" id="ARBA00022807"/>
    </source>
</evidence>